<keyword evidence="3" id="KW-1185">Reference proteome</keyword>
<dbReference type="Gene3D" id="3.50.50.60">
    <property type="entry name" value="FAD/NAD(P)-binding domain"/>
    <property type="match status" value="3"/>
</dbReference>
<dbReference type="Proteomes" id="UP000626982">
    <property type="component" value="Unassembled WGS sequence"/>
</dbReference>
<evidence type="ECO:0000313" key="3">
    <source>
        <dbReference type="Proteomes" id="UP000626982"/>
    </source>
</evidence>
<dbReference type="InterPro" id="IPR051704">
    <property type="entry name" value="FAD_aromatic-hydroxylase"/>
</dbReference>
<dbReference type="SUPFAM" id="SSF51905">
    <property type="entry name" value="FAD/NAD(P)-binding domain"/>
    <property type="match status" value="1"/>
</dbReference>
<feature type="domain" description="FAD-binding" evidence="1">
    <location>
        <begin position="4"/>
        <end position="164"/>
    </location>
</feature>
<sequence>MHAIVSGAGVAGLALAGRLGRDGWTVEVVERAASPRAAGYLVDLWGLGHDAAEELGVLAAIEARAESFAELRAVDAAGRVRGRVPIGALGGAVGGRWLTVLRPQLVEALEESLPEAVRVRHGAQIETVHDDGERITALLSDGERLEGDVLVGADGIGSRVRRLLWGADADAVRPVADLLAVAWIGEDPQLAADLGGRVATQVELGRQLLVAPLGATEVSGLAVLRGVPASEARGAIAGMGVLGRRAVRAIRAPYVDRVAQTEVAPWVRGRTVLLGDACAAVSLVAGQGASLALAGAARLAEELAYARHPSDVRAGLEAFERDWRPVVEREQARGRRAAAAFAPATRVELEAQRALWRATAVPGVTQLVARAAGGVTTRA</sequence>
<feature type="domain" description="FAD-binding" evidence="1">
    <location>
        <begin position="258"/>
        <end position="329"/>
    </location>
</feature>
<dbReference type="PANTHER" id="PTHR46865">
    <property type="entry name" value="OXIDOREDUCTASE-RELATED"/>
    <property type="match status" value="1"/>
</dbReference>
<dbReference type="Pfam" id="PF01494">
    <property type="entry name" value="FAD_binding_3"/>
    <property type="match status" value="2"/>
</dbReference>
<dbReference type="PRINTS" id="PR00420">
    <property type="entry name" value="RNGMNOXGNASE"/>
</dbReference>
<dbReference type="InterPro" id="IPR036188">
    <property type="entry name" value="FAD/NAD-bd_sf"/>
</dbReference>
<evidence type="ECO:0000313" key="2">
    <source>
        <dbReference type="EMBL" id="GGN80232.1"/>
    </source>
</evidence>
<organism evidence="2 3">
    <name type="scientific">Agrococcus terreus</name>
    <dbReference type="NCBI Taxonomy" id="574649"/>
    <lineage>
        <taxon>Bacteria</taxon>
        <taxon>Bacillati</taxon>
        <taxon>Actinomycetota</taxon>
        <taxon>Actinomycetes</taxon>
        <taxon>Micrococcales</taxon>
        <taxon>Microbacteriaceae</taxon>
        <taxon>Agrococcus</taxon>
    </lineage>
</organism>
<proteinExistence type="predicted"/>
<name>A0ABQ2KGC8_9MICO</name>
<accession>A0ABQ2KGC8</accession>
<gene>
    <name evidence="2" type="ORF">GCM10010968_07910</name>
</gene>
<reference evidence="3" key="1">
    <citation type="journal article" date="2019" name="Int. J. Syst. Evol. Microbiol.">
        <title>The Global Catalogue of Microorganisms (GCM) 10K type strain sequencing project: providing services to taxonomists for standard genome sequencing and annotation.</title>
        <authorList>
            <consortium name="The Broad Institute Genomics Platform"/>
            <consortium name="The Broad Institute Genome Sequencing Center for Infectious Disease"/>
            <person name="Wu L."/>
            <person name="Ma J."/>
        </authorList>
    </citation>
    <scope>NUCLEOTIDE SEQUENCE [LARGE SCALE GENOMIC DNA]</scope>
    <source>
        <strain evidence="3">CGMCC 1.6960</strain>
    </source>
</reference>
<dbReference type="InterPro" id="IPR002938">
    <property type="entry name" value="FAD-bd"/>
</dbReference>
<evidence type="ECO:0000259" key="1">
    <source>
        <dbReference type="Pfam" id="PF01494"/>
    </source>
</evidence>
<dbReference type="EMBL" id="BMLM01000001">
    <property type="protein sequence ID" value="GGN80232.1"/>
    <property type="molecule type" value="Genomic_DNA"/>
</dbReference>
<comment type="caution">
    <text evidence="2">The sequence shown here is derived from an EMBL/GenBank/DDBJ whole genome shotgun (WGS) entry which is preliminary data.</text>
</comment>
<dbReference type="RefSeq" id="WP_188716272.1">
    <property type="nucleotide sequence ID" value="NZ_BAABBD010000001.1"/>
</dbReference>
<dbReference type="PANTHER" id="PTHR46865:SF8">
    <property type="entry name" value="POSSIBLE OXIDOREDUCTASE"/>
    <property type="match status" value="1"/>
</dbReference>
<protein>
    <submittedName>
        <fullName evidence="2">2-polyprenyl-6-methoxyphenol hydroxylase</fullName>
    </submittedName>
</protein>